<feature type="transmembrane region" description="Helical" evidence="10">
    <location>
        <begin position="162"/>
        <end position="185"/>
    </location>
</feature>
<evidence type="ECO:0000259" key="11">
    <source>
        <dbReference type="Pfam" id="PF00482"/>
    </source>
</evidence>
<proteinExistence type="inferred from homology"/>
<keyword evidence="7 10" id="KW-1133">Transmembrane helix</keyword>
<dbReference type="Gene3D" id="1.20.81.30">
    <property type="entry name" value="Type II secretion system (T2SS), domain F"/>
    <property type="match status" value="2"/>
</dbReference>
<dbReference type="Proteomes" id="UP000253872">
    <property type="component" value="Unassembled WGS sequence"/>
</dbReference>
<comment type="caution">
    <text evidence="12">The sequence shown here is derived from an EMBL/GenBank/DDBJ whole genome shotgun (WGS) entry which is preliminary data.</text>
</comment>
<evidence type="ECO:0000313" key="13">
    <source>
        <dbReference type="Proteomes" id="UP000253872"/>
    </source>
</evidence>
<dbReference type="EMBL" id="QEPN01000002">
    <property type="protein sequence ID" value="RDE73309.1"/>
    <property type="molecule type" value="Genomic_DNA"/>
</dbReference>
<dbReference type="RefSeq" id="WP_111402469.1">
    <property type="nucleotide sequence ID" value="NZ_QEPN01000002.1"/>
</dbReference>
<keyword evidence="6 9" id="KW-0812">Transmembrane</keyword>
<name>A0A369YET1_9PAST</name>
<feature type="transmembrane region" description="Helical" evidence="10">
    <location>
        <begin position="218"/>
        <end position="238"/>
    </location>
</feature>
<evidence type="ECO:0000256" key="8">
    <source>
        <dbReference type="ARBA" id="ARBA00023136"/>
    </source>
</evidence>
<evidence type="ECO:0000256" key="2">
    <source>
        <dbReference type="ARBA" id="ARBA00005745"/>
    </source>
</evidence>
<dbReference type="PROSITE" id="PS00874">
    <property type="entry name" value="T2SP_F"/>
    <property type="match status" value="1"/>
</dbReference>
<evidence type="ECO:0000256" key="5">
    <source>
        <dbReference type="ARBA" id="ARBA00022519"/>
    </source>
</evidence>
<evidence type="ECO:0000256" key="3">
    <source>
        <dbReference type="ARBA" id="ARBA00022448"/>
    </source>
</evidence>
<evidence type="ECO:0000256" key="6">
    <source>
        <dbReference type="ARBA" id="ARBA00022692"/>
    </source>
</evidence>
<keyword evidence="5" id="KW-0997">Cell inner membrane</keyword>
<feature type="domain" description="Type II secretion system protein GspF" evidence="11">
    <location>
        <begin position="267"/>
        <end position="389"/>
    </location>
</feature>
<dbReference type="GO" id="GO:0015628">
    <property type="term" value="P:protein secretion by the type II secretion system"/>
    <property type="evidence" value="ECO:0007669"/>
    <property type="project" value="TreeGrafter"/>
</dbReference>
<dbReference type="InterPro" id="IPR042094">
    <property type="entry name" value="T2SS_GspF_sf"/>
</dbReference>
<dbReference type="GO" id="GO:0005886">
    <property type="term" value="C:plasma membrane"/>
    <property type="evidence" value="ECO:0007669"/>
    <property type="project" value="UniProtKB-SubCell"/>
</dbReference>
<accession>A0A369YET1</accession>
<dbReference type="STRING" id="1035839.GCA_000238795_00475"/>
<organism evidence="12 13">
    <name type="scientific">Haemophilus sputorum</name>
    <dbReference type="NCBI Taxonomy" id="1078480"/>
    <lineage>
        <taxon>Bacteria</taxon>
        <taxon>Pseudomonadati</taxon>
        <taxon>Pseudomonadota</taxon>
        <taxon>Gammaproteobacteria</taxon>
        <taxon>Pasteurellales</taxon>
        <taxon>Pasteurellaceae</taxon>
        <taxon>Haemophilus</taxon>
    </lineage>
</organism>
<feature type="domain" description="Type II secretion system protein GspF" evidence="11">
    <location>
        <begin position="64"/>
        <end position="186"/>
    </location>
</feature>
<dbReference type="PRINTS" id="PR00812">
    <property type="entry name" value="BCTERIALGSPF"/>
</dbReference>
<evidence type="ECO:0000256" key="9">
    <source>
        <dbReference type="RuleBase" id="RU003923"/>
    </source>
</evidence>
<comment type="subcellular location">
    <subcellularLocation>
        <location evidence="1 9">Cell inner membrane</location>
        <topology evidence="1 9">Multi-pass membrane protein</topology>
    </subcellularLocation>
</comment>
<evidence type="ECO:0000256" key="7">
    <source>
        <dbReference type="ARBA" id="ARBA00022989"/>
    </source>
</evidence>
<evidence type="ECO:0000313" key="12">
    <source>
        <dbReference type="EMBL" id="RDE73309.1"/>
    </source>
</evidence>
<keyword evidence="4" id="KW-1003">Cell membrane</keyword>
<evidence type="ECO:0000256" key="4">
    <source>
        <dbReference type="ARBA" id="ARBA00022475"/>
    </source>
</evidence>
<sequence length="398" mass="45337">MFKIAQFDWKATDRHQRIQRGKMLAKNSEAVEQVLLAKGYLPIFIRRNFILATKPKKSEVTQCLLQLSLLLNAAMPLKQSLHLILDGLENIPLFNWLNNVISQVDAGFPFSHALEKQAQYLSNQEIQLIKMAEKTGGLAKMLDNIVQARLKSEKIFKKVKRVLFYPIFILIVSFLLSLAMLIFIVPSFAELYQGKEQSLPFITEVLFRISQLLREHGVLWLIISLLIIGLLFGINQISDVLKKLKTKMIAHIPIFSQIIQQARIIYFTQNVALMLNAHIRLSLILTSFLSEKQTDKILEQEIHWMSRLLSQGYSFAEGLNPAVFTTQVVQMIAIGEKSGKLATMCEHVSEIYQQQLDHQIDMLSQMLEPMLMLIMGVIVGTIIIGLYLPIFDMGSLVG</sequence>
<dbReference type="Pfam" id="PF00482">
    <property type="entry name" value="T2SSF"/>
    <property type="match status" value="2"/>
</dbReference>
<keyword evidence="8 10" id="KW-0472">Membrane</keyword>
<dbReference type="AlphaFoldDB" id="A0A369YET1"/>
<feature type="transmembrane region" description="Helical" evidence="10">
    <location>
        <begin position="370"/>
        <end position="390"/>
    </location>
</feature>
<dbReference type="InterPro" id="IPR018076">
    <property type="entry name" value="T2SS_GspF_dom"/>
</dbReference>
<dbReference type="PANTHER" id="PTHR30012:SF7">
    <property type="entry name" value="PROTEIN TRANSPORT PROTEIN HOFC HOMOLOG"/>
    <property type="match status" value="1"/>
</dbReference>
<protein>
    <submittedName>
        <fullName evidence="12">Type II secretion system F family protein</fullName>
    </submittedName>
</protein>
<evidence type="ECO:0000256" key="10">
    <source>
        <dbReference type="SAM" id="Phobius"/>
    </source>
</evidence>
<evidence type="ECO:0000256" key="1">
    <source>
        <dbReference type="ARBA" id="ARBA00004429"/>
    </source>
</evidence>
<comment type="similarity">
    <text evidence="2 9">Belongs to the GSP F family.</text>
</comment>
<dbReference type="InterPro" id="IPR001992">
    <property type="entry name" value="T2SS_GspF/T4SS_PilC_CS"/>
</dbReference>
<dbReference type="PANTHER" id="PTHR30012">
    <property type="entry name" value="GENERAL SECRETION PATHWAY PROTEIN"/>
    <property type="match status" value="1"/>
</dbReference>
<reference evidence="12 13" key="1">
    <citation type="submission" date="2018-05" db="EMBL/GenBank/DDBJ databases">
        <title>Draft Genome Sequences for a Diverse set of 7 Haemophilus Species.</title>
        <authorList>
            <person name="Nichols M."/>
            <person name="Topaz N."/>
            <person name="Wang X."/>
            <person name="Wang X."/>
            <person name="Boxrud D."/>
        </authorList>
    </citation>
    <scope>NUCLEOTIDE SEQUENCE [LARGE SCALE GENOMIC DNA]</scope>
    <source>
        <strain evidence="12 13">C2002001239</strain>
    </source>
</reference>
<dbReference type="InterPro" id="IPR003004">
    <property type="entry name" value="GspF/PilC"/>
</dbReference>
<gene>
    <name evidence="12" type="ORF">DPV93_04265</name>
</gene>
<keyword evidence="3 9" id="KW-0813">Transport</keyword>